<dbReference type="Gene3D" id="3.40.50.11970">
    <property type="match status" value="1"/>
</dbReference>
<evidence type="ECO:0000256" key="2">
    <source>
        <dbReference type="SAM" id="Phobius"/>
    </source>
</evidence>
<sequence>MNVNILRFPTIRCLLNSLHLLKSVAECMKAFLYGLYVLLTSLMLFFSSSALLSCAYAAENTGSDKAWTVMVYLCADNDLEEMALYDFLEMEQGIHEDVNVIVLMDRARGYSSLYGDDTGTKLYQVKKAKERVDYTKLITGAVRLPASFESEMILNLGELDMSDPANIVHFVNECVKRYPAQRYAFIPWNHGGGWKSMIMDNDGGKGVRGRGDMTVYEFAGALNSAAKLLPKKRFDAIIFEMCLMGQIDVLDVLAPYADYAFASPPVMPAVGISFTDILPLFTKDIPTADLVKKIVLSSKDYLEKHHLLECAYSAYDLKKTQAVTDSLNKLSSYLKGIIPKEYSALTRILGFTTHVNSVETDVLYGKPAYWSLSLIDFLNSLERNIPSIKTEYLQNVREALSSLIISSESTENAKELGGISIYLPMRREFLDTRYLSTEFAKRSGFGDFLDSIYRAQETRGGKSPRIDHVEVGTVTLKEGRDGRSPMDFNLKPVTTIKPFDRSVIRFDVTGEDILWTHLYQLEKTPNGSRIHFTQLVRDTSRRTDNASAGYLQKSTPHYENGTTHLMREITAQKYVITNGITTADISIQNTATSDAFNDNVSIGYAKYIDPDAGSQELFIKLKFNNRTRLMCGAEVINQAGGGLSGTAINLKPNGILRPSLSYIDKKGNIFNEFGAPFQVGSYLVLSLALVDNNAELNHIIFAQTVGGKKAIAVSKAVRIQRDTYQDSLIDNTVKNGLVNLYGRYALFQYAMSGSGSVLLPNFRILSLGFDKNNSPVWLMHDSGGEELGHGRFNFIVVGTPQLMLHLPHSNSTVPMLGPTLQSYYCFMEGQGPSRQWYFIGMGDGTRSLLLPIETFESKSLDGTWVSPTEIWKFKGSEVEQYRIKEKLKAKGAFTRVNNLLKTRNMPFEEYCYYIDRNNAHLTLISRDGHVSTLTRKEAVQVTENINPQGTVPKGDKPVENIVPSDNNVVKPSFDPTSLEGRYMSGADTGNAFLTIQRLQSDNRYSAYMQTKGQGNIRFVFTVKDSDFWAVFPNGERQKVGFRFQNGYLTLFFDNMPPISFKKI</sequence>
<dbReference type="PANTHER" id="PTHR37835:SF1">
    <property type="entry name" value="ALPHA-CLOSTRIPAIN"/>
    <property type="match status" value="1"/>
</dbReference>
<name>A0A662ZBF1_9GAMM</name>
<feature type="region of interest" description="Disordered" evidence="1">
    <location>
        <begin position="947"/>
        <end position="966"/>
    </location>
</feature>
<keyword evidence="2" id="KW-0472">Membrane</keyword>
<dbReference type="OrthoDB" id="5507507at2"/>
<evidence type="ECO:0000256" key="1">
    <source>
        <dbReference type="SAM" id="MobiDB-lite"/>
    </source>
</evidence>
<feature type="transmembrane region" description="Helical" evidence="2">
    <location>
        <begin position="30"/>
        <end position="52"/>
    </location>
</feature>
<dbReference type="PANTHER" id="PTHR37835">
    <property type="entry name" value="ALPHA-CLOSTRIPAIN"/>
    <property type="match status" value="1"/>
</dbReference>
<evidence type="ECO:0000313" key="3">
    <source>
        <dbReference type="EMBL" id="SFJ93485.1"/>
    </source>
</evidence>
<dbReference type="AlphaFoldDB" id="A0A662ZBF1"/>
<dbReference type="EMBL" id="FOSF01000008">
    <property type="protein sequence ID" value="SFJ93485.1"/>
    <property type="molecule type" value="Genomic_DNA"/>
</dbReference>
<evidence type="ECO:0000313" key="4">
    <source>
        <dbReference type="Proteomes" id="UP000243374"/>
    </source>
</evidence>
<accession>A0A662ZBF1</accession>
<keyword evidence="4" id="KW-1185">Reference proteome</keyword>
<gene>
    <name evidence="3" type="ORF">SAMN04487865_100843</name>
</gene>
<dbReference type="Proteomes" id="UP000243374">
    <property type="component" value="Unassembled WGS sequence"/>
</dbReference>
<dbReference type="InterPro" id="IPR005077">
    <property type="entry name" value="Peptidase_C11"/>
</dbReference>
<proteinExistence type="predicted"/>
<keyword evidence="2" id="KW-1133">Transmembrane helix</keyword>
<organism evidence="3 4">
    <name type="scientific">Succinivibrio dextrinosolvens</name>
    <dbReference type="NCBI Taxonomy" id="83771"/>
    <lineage>
        <taxon>Bacteria</taxon>
        <taxon>Pseudomonadati</taxon>
        <taxon>Pseudomonadota</taxon>
        <taxon>Gammaproteobacteria</taxon>
        <taxon>Aeromonadales</taxon>
        <taxon>Succinivibrionaceae</taxon>
        <taxon>Succinivibrio</taxon>
    </lineage>
</organism>
<reference evidence="3 4" key="1">
    <citation type="submission" date="2016-10" db="EMBL/GenBank/DDBJ databases">
        <authorList>
            <person name="Varghese N."/>
            <person name="Submissions S."/>
        </authorList>
    </citation>
    <scope>NUCLEOTIDE SEQUENCE [LARGE SCALE GENOMIC DNA]</scope>
    <source>
        <strain evidence="3 4">22B</strain>
    </source>
</reference>
<protein>
    <recommendedName>
        <fullName evidence="5">Clostripain</fullName>
    </recommendedName>
</protein>
<keyword evidence="2" id="KW-0812">Transmembrane</keyword>
<dbReference type="Pfam" id="PF03415">
    <property type="entry name" value="Peptidase_C11"/>
    <property type="match status" value="1"/>
</dbReference>
<evidence type="ECO:0008006" key="5">
    <source>
        <dbReference type="Google" id="ProtNLM"/>
    </source>
</evidence>